<feature type="compositionally biased region" description="Basic residues" evidence="1">
    <location>
        <begin position="99"/>
        <end position="115"/>
    </location>
</feature>
<evidence type="ECO:0000259" key="2">
    <source>
        <dbReference type="Pfam" id="PF22980"/>
    </source>
</evidence>
<proteinExistence type="predicted"/>
<organism evidence="3 4">
    <name type="scientific">Phlyctema vagabunda</name>
    <dbReference type="NCBI Taxonomy" id="108571"/>
    <lineage>
        <taxon>Eukaryota</taxon>
        <taxon>Fungi</taxon>
        <taxon>Dikarya</taxon>
        <taxon>Ascomycota</taxon>
        <taxon>Pezizomycotina</taxon>
        <taxon>Leotiomycetes</taxon>
        <taxon>Helotiales</taxon>
        <taxon>Dermateaceae</taxon>
        <taxon>Phlyctema</taxon>
    </lineage>
</organism>
<sequence>MSDTEEKGTNSGMSADEVKFLMACLNNTTGGGITVDTAAIAEALNYKNPKSVANRLSAMKKKYGFPISGSGSGAKSGAASGGASNGDAVAIPKTPDKNRVKKAAPARKKAASKKAAKSDEHVEQDAGDNEENEDEVAEEEEGEEAAEPAKATAGRKRVAKKDQKEI</sequence>
<evidence type="ECO:0000313" key="3">
    <source>
        <dbReference type="EMBL" id="KAL3421284.1"/>
    </source>
</evidence>
<gene>
    <name evidence="3" type="ORF">PVAG01_07729</name>
</gene>
<feature type="compositionally biased region" description="Gly residues" evidence="1">
    <location>
        <begin position="70"/>
        <end position="84"/>
    </location>
</feature>
<feature type="region of interest" description="Disordered" evidence="1">
    <location>
        <begin position="63"/>
        <end position="166"/>
    </location>
</feature>
<feature type="compositionally biased region" description="Acidic residues" evidence="1">
    <location>
        <begin position="125"/>
        <end position="146"/>
    </location>
</feature>
<comment type="caution">
    <text evidence="3">The sequence shown here is derived from an EMBL/GenBank/DDBJ whole genome shotgun (WGS) entry which is preliminary data.</text>
</comment>
<accession>A0ABR4PD88</accession>
<dbReference type="Pfam" id="PF22980">
    <property type="entry name" value="Myb_DNA-bind_8"/>
    <property type="match status" value="1"/>
</dbReference>
<feature type="domain" description="Myb-like DNA-binding" evidence="2">
    <location>
        <begin position="16"/>
        <end position="64"/>
    </location>
</feature>
<dbReference type="InterPro" id="IPR054505">
    <property type="entry name" value="Myb_DNA-bind_8"/>
</dbReference>
<dbReference type="EMBL" id="JBFCZG010000006">
    <property type="protein sequence ID" value="KAL3421284.1"/>
    <property type="molecule type" value="Genomic_DNA"/>
</dbReference>
<dbReference type="Proteomes" id="UP001629113">
    <property type="component" value="Unassembled WGS sequence"/>
</dbReference>
<evidence type="ECO:0000256" key="1">
    <source>
        <dbReference type="SAM" id="MobiDB-lite"/>
    </source>
</evidence>
<reference evidence="3 4" key="1">
    <citation type="submission" date="2024-06" db="EMBL/GenBank/DDBJ databases">
        <title>Complete genome of Phlyctema vagabunda strain 19-DSS-EL-015.</title>
        <authorList>
            <person name="Fiorenzani C."/>
        </authorList>
    </citation>
    <scope>NUCLEOTIDE SEQUENCE [LARGE SCALE GENOMIC DNA]</scope>
    <source>
        <strain evidence="3 4">19-DSS-EL-015</strain>
    </source>
</reference>
<evidence type="ECO:0000313" key="4">
    <source>
        <dbReference type="Proteomes" id="UP001629113"/>
    </source>
</evidence>
<keyword evidence="4" id="KW-1185">Reference proteome</keyword>
<protein>
    <recommendedName>
        <fullName evidence="2">Myb-like DNA-binding domain-containing protein</fullName>
    </recommendedName>
</protein>
<name>A0ABR4PD88_9HELO</name>